<dbReference type="PANTHER" id="PTHR13355">
    <property type="entry name" value="GLUCOSAMINE 6-PHOSPHATE N-ACETYLTRANSFERASE"/>
    <property type="match status" value="1"/>
</dbReference>
<dbReference type="InterPro" id="IPR039143">
    <property type="entry name" value="GNPNAT1-like"/>
</dbReference>
<evidence type="ECO:0000256" key="3">
    <source>
        <dbReference type="ARBA" id="ARBA00048964"/>
    </source>
</evidence>
<dbReference type="EC" id="2.3.1.4" evidence="4"/>
<feature type="transmembrane region" description="Helical" evidence="5">
    <location>
        <begin position="31"/>
        <end position="49"/>
    </location>
</feature>
<evidence type="ECO:0000259" key="6">
    <source>
        <dbReference type="PROSITE" id="PS51186"/>
    </source>
</evidence>
<evidence type="ECO:0000256" key="4">
    <source>
        <dbReference type="RuleBase" id="RU365086"/>
    </source>
</evidence>
<reference evidence="7 8" key="1">
    <citation type="journal article" date="2007" name="Science">
        <title>Sea anemone genome reveals ancestral eumetazoan gene repertoire and genomic organization.</title>
        <authorList>
            <person name="Putnam N.H."/>
            <person name="Srivastava M."/>
            <person name="Hellsten U."/>
            <person name="Dirks B."/>
            <person name="Chapman J."/>
            <person name="Salamov A."/>
            <person name="Terry A."/>
            <person name="Shapiro H."/>
            <person name="Lindquist E."/>
            <person name="Kapitonov V.V."/>
            <person name="Jurka J."/>
            <person name="Genikhovich G."/>
            <person name="Grigoriev I.V."/>
            <person name="Lucas S.M."/>
            <person name="Steele R.E."/>
            <person name="Finnerty J.R."/>
            <person name="Technau U."/>
            <person name="Martindale M.Q."/>
            <person name="Rokhsar D.S."/>
        </authorList>
    </citation>
    <scope>NUCLEOTIDE SEQUENCE [LARGE SCALE GENOMIC DNA]</scope>
    <source>
        <strain evidence="8">CH2 X CH6</strain>
    </source>
</reference>
<organism evidence="7 8">
    <name type="scientific">Nematostella vectensis</name>
    <name type="common">Starlet sea anemone</name>
    <dbReference type="NCBI Taxonomy" id="45351"/>
    <lineage>
        <taxon>Eukaryota</taxon>
        <taxon>Metazoa</taxon>
        <taxon>Cnidaria</taxon>
        <taxon>Anthozoa</taxon>
        <taxon>Hexacorallia</taxon>
        <taxon>Actiniaria</taxon>
        <taxon>Edwardsiidae</taxon>
        <taxon>Nematostella</taxon>
    </lineage>
</organism>
<evidence type="ECO:0000256" key="1">
    <source>
        <dbReference type="ARBA" id="ARBA00004832"/>
    </source>
</evidence>
<keyword evidence="5" id="KW-0472">Membrane</keyword>
<dbReference type="SUPFAM" id="SSF55729">
    <property type="entry name" value="Acyl-CoA N-acyltransferases (Nat)"/>
    <property type="match status" value="1"/>
</dbReference>
<sequence>MIPIPSLNSVVVAVGLGAAILSATYFKAPQLSISLIAGLGATALVLKYNQKNGKVKFYRLHNTSNLVDPTADLLLLQWPNNYGDPHFDGNVKASLLKSSVNLPCHLIAVADGLIRKEVVAHCAIPVKPRGIPHSYKKFAKMIKVGVPIESAKKAAKLAGLDPDMLDDFPFLLKQEEEPKHSPKEGVISFLIVKPEYRGNGLGKGICAFAMETAKELGIEKLTIFSCPQDVVPFFEKMGFVKVEADKRPKGVPKVRLHNEMEVELTERVMLNAKEYIRKVMS</sequence>
<dbReference type="AlphaFoldDB" id="A7S2M4"/>
<evidence type="ECO:0000313" key="8">
    <source>
        <dbReference type="Proteomes" id="UP000001593"/>
    </source>
</evidence>
<name>A7S2M4_NEMVE</name>
<dbReference type="Gene3D" id="3.40.630.30">
    <property type="match status" value="1"/>
</dbReference>
<dbReference type="InterPro" id="IPR016181">
    <property type="entry name" value="Acyl_CoA_acyltransferase"/>
</dbReference>
<keyword evidence="4" id="KW-0808">Transferase</keyword>
<dbReference type="KEGG" id="nve:5513909"/>
<keyword evidence="5" id="KW-0812">Transmembrane</keyword>
<protein>
    <recommendedName>
        <fullName evidence="4">Glucosamine 6-phosphate N-acetyltransferase</fullName>
        <ecNumber evidence="4">2.3.1.4</ecNumber>
    </recommendedName>
</protein>
<dbReference type="UniPathway" id="UPA00113">
    <property type="reaction ID" value="UER00529"/>
</dbReference>
<dbReference type="OMA" id="HNEMEVE"/>
<evidence type="ECO:0000313" key="7">
    <source>
        <dbReference type="EMBL" id="EDO42066.1"/>
    </source>
</evidence>
<dbReference type="GO" id="GO:0004343">
    <property type="term" value="F:glucosamine 6-phosphate N-acetyltransferase activity"/>
    <property type="evidence" value="ECO:0000318"/>
    <property type="project" value="GO_Central"/>
</dbReference>
<evidence type="ECO:0000256" key="2">
    <source>
        <dbReference type="ARBA" id="ARBA00006048"/>
    </source>
</evidence>
<evidence type="ECO:0000256" key="5">
    <source>
        <dbReference type="SAM" id="Phobius"/>
    </source>
</evidence>
<comment type="catalytic activity">
    <reaction evidence="3 4">
        <text>D-glucosamine 6-phosphate + acetyl-CoA = N-acetyl-D-glucosamine 6-phosphate + CoA + H(+)</text>
        <dbReference type="Rhea" id="RHEA:10292"/>
        <dbReference type="ChEBI" id="CHEBI:15378"/>
        <dbReference type="ChEBI" id="CHEBI:57287"/>
        <dbReference type="ChEBI" id="CHEBI:57288"/>
        <dbReference type="ChEBI" id="CHEBI:57513"/>
        <dbReference type="ChEBI" id="CHEBI:58725"/>
        <dbReference type="EC" id="2.3.1.4"/>
    </reaction>
</comment>
<accession>A7S2M4</accession>
<dbReference type="OrthoDB" id="268027at2759"/>
<dbReference type="PROSITE" id="PS51186">
    <property type="entry name" value="GNAT"/>
    <property type="match status" value="1"/>
</dbReference>
<keyword evidence="4" id="KW-0012">Acyltransferase</keyword>
<dbReference type="InParanoid" id="A7S2M4"/>
<dbReference type="PANTHER" id="PTHR13355:SF11">
    <property type="entry name" value="GLUCOSAMINE 6-PHOSPHATE N-ACETYLTRANSFERASE"/>
    <property type="match status" value="1"/>
</dbReference>
<feature type="domain" description="N-acetyltransferase" evidence="6">
    <location>
        <begin position="182"/>
        <end position="265"/>
    </location>
</feature>
<comment type="pathway">
    <text evidence="1 4">Nucleotide-sugar biosynthesis; UDP-N-acetyl-alpha-D-glucosamine biosynthesis; N-acetyl-alpha-D-glucosamine 1-phosphate from alpha-D-glucosamine 6-phosphate (route I): step 1/2.</text>
</comment>
<keyword evidence="8" id="KW-1185">Reference proteome</keyword>
<gene>
    <name evidence="7" type="ORF">NEMVEDRAFT_v1g242429</name>
</gene>
<dbReference type="InterPro" id="IPR000182">
    <property type="entry name" value="GNAT_dom"/>
</dbReference>
<dbReference type="HOGENOM" id="CLU_991438_0_0_1"/>
<dbReference type="GO" id="GO:0006048">
    <property type="term" value="P:UDP-N-acetylglucosamine biosynthetic process"/>
    <property type="evidence" value="ECO:0007669"/>
    <property type="project" value="UniProtKB-UniRule"/>
</dbReference>
<proteinExistence type="inferred from homology"/>
<dbReference type="Proteomes" id="UP000001593">
    <property type="component" value="Unassembled WGS sequence"/>
</dbReference>
<comment type="similarity">
    <text evidence="2 4">Belongs to the acetyltransferase family. GNA1 subfamily.</text>
</comment>
<keyword evidence="5" id="KW-1133">Transmembrane helix</keyword>
<dbReference type="CDD" id="cd04301">
    <property type="entry name" value="NAT_SF"/>
    <property type="match status" value="1"/>
</dbReference>
<dbReference type="Pfam" id="PF13673">
    <property type="entry name" value="Acetyltransf_10"/>
    <property type="match status" value="1"/>
</dbReference>
<feature type="transmembrane region" description="Helical" evidence="5">
    <location>
        <begin position="7"/>
        <end position="25"/>
    </location>
</feature>
<dbReference type="EMBL" id="DS469569">
    <property type="protein sequence ID" value="EDO42066.1"/>
    <property type="molecule type" value="Genomic_DNA"/>
</dbReference>